<proteinExistence type="predicted"/>
<dbReference type="Gene3D" id="2.40.160.60">
    <property type="entry name" value="Outer membrane protein transport protein (OMPP1/FadL/TodX)"/>
    <property type="match status" value="1"/>
</dbReference>
<comment type="caution">
    <text evidence="1">The sequence shown here is derived from an EMBL/GenBank/DDBJ whole genome shotgun (WGS) entry which is preliminary data.</text>
</comment>
<organism evidence="1">
    <name type="scientific">Caldithrix abyssi</name>
    <dbReference type="NCBI Taxonomy" id="187145"/>
    <lineage>
        <taxon>Bacteria</taxon>
        <taxon>Pseudomonadati</taxon>
        <taxon>Calditrichota</taxon>
        <taxon>Calditrichia</taxon>
        <taxon>Calditrichales</taxon>
        <taxon>Calditrichaceae</taxon>
        <taxon>Caldithrix</taxon>
    </lineage>
</organism>
<dbReference type="Proteomes" id="UP000885779">
    <property type="component" value="Unassembled WGS sequence"/>
</dbReference>
<dbReference type="EMBL" id="DRQG01000015">
    <property type="protein sequence ID" value="HGY54327.1"/>
    <property type="molecule type" value="Genomic_DNA"/>
</dbReference>
<protein>
    <submittedName>
        <fullName evidence="1">Uncharacterized protein</fullName>
    </submittedName>
</protein>
<accession>A0A7V4TZ60</accession>
<dbReference type="SUPFAM" id="SSF56935">
    <property type="entry name" value="Porins"/>
    <property type="match status" value="1"/>
</dbReference>
<dbReference type="AlphaFoldDB" id="A0A7V4TZ60"/>
<reference evidence="1" key="1">
    <citation type="journal article" date="2020" name="mSystems">
        <title>Genome- and Community-Level Interaction Insights into Carbon Utilization and Element Cycling Functions of Hydrothermarchaeota in Hydrothermal Sediment.</title>
        <authorList>
            <person name="Zhou Z."/>
            <person name="Liu Y."/>
            <person name="Xu W."/>
            <person name="Pan J."/>
            <person name="Luo Z.H."/>
            <person name="Li M."/>
        </authorList>
    </citation>
    <scope>NUCLEOTIDE SEQUENCE [LARGE SCALE GENOMIC DNA]</scope>
    <source>
        <strain evidence="1">HyVt-577</strain>
    </source>
</reference>
<gene>
    <name evidence="1" type="ORF">ENK44_01370</name>
</gene>
<sequence>MKYLLTILITIFIVLPLGTFANGTVFGLADKSLGIVQIPYSASGQSRSFELADDDSLHLNYLNPAMWSRLTLTTFSVDAQYRASFASSQYGEDPFRDYANFQGGIVAFPIIRKRLSFGFGLQPVTSMEHAVQDTSRDEGKDFLLIKGGISRALLNLSVNFLGHFGLGLAYEYNFGKVTDRFILEIADFTTNNITFAYEYRFFGHSAAASAYMQFFDNAFTLGALYRTPVLLKAEVVGKSISTVINQGKMVDLTLPAQYNAGVKIRFSDRFSLGGDVIYQDWEKGFTIEDVPNQGFHKKYLRIGGGLEYTASRKRFTDYINQMDWRLGGFYAQQNQTSNGAIINEYGISAGLSLPLQRFRSRIDLSAIVGKRGDLSKTFYEETFFMFGISVVGNELWFINIEE</sequence>
<evidence type="ECO:0000313" key="1">
    <source>
        <dbReference type="EMBL" id="HGY54327.1"/>
    </source>
</evidence>
<name>A0A7V4TZ60_CALAY</name>